<dbReference type="Pfam" id="PF13439">
    <property type="entry name" value="Glyco_transf_4"/>
    <property type="match status" value="1"/>
</dbReference>
<sequence>MKILILHNEYQQYGGEDTVVKNEVKLLQGAGHSVYVEIISNHQINGIWSKLNAALGLVFSWKSYFAVRKLIKEIRPDVIHVHNFFPLWSPSIFYACKSLKTPVILTLHNYRTLCPTALLMHDGQVTEKSINDGPWWSVFKKVYRGSLLGTFLLALMISVHKYLGTWNKQVSKFIVLTHFAKDKFSTAGFPANKIVVKPNFVDITFDQSQKILDSTFLFVGRLSEEKGINTLKKAVEKNNTFKVTVVGTGPQADELCHSNFNHLGKQSLESVFKQMQEHTVLVMPSIWYEGFPMTLVEAYANGLPVIASRIGALEELVEHQVTGLLFEAGNPESLAQTMQWALDHPQEMYQMGINARKKYEQSYTAQKNLQQLEDIYMDAIQSCHNERSN</sequence>
<dbReference type="InterPro" id="IPR028098">
    <property type="entry name" value="Glyco_trans_4-like_N"/>
</dbReference>
<name>A0A498CY08_9GAMM</name>
<dbReference type="InterPro" id="IPR001296">
    <property type="entry name" value="Glyco_trans_1"/>
</dbReference>
<feature type="domain" description="Glycosyl transferase family 1" evidence="1">
    <location>
        <begin position="214"/>
        <end position="357"/>
    </location>
</feature>
<dbReference type="Proteomes" id="UP000267166">
    <property type="component" value="Unassembled WGS sequence"/>
</dbReference>
<evidence type="ECO:0000259" key="2">
    <source>
        <dbReference type="Pfam" id="PF13439"/>
    </source>
</evidence>
<dbReference type="EMBL" id="RCHD01000013">
    <property type="protein sequence ID" value="RLL35850.1"/>
    <property type="molecule type" value="Genomic_DNA"/>
</dbReference>
<evidence type="ECO:0000259" key="1">
    <source>
        <dbReference type="Pfam" id="PF00534"/>
    </source>
</evidence>
<dbReference type="PANTHER" id="PTHR45947:SF13">
    <property type="entry name" value="TRANSFERASE"/>
    <property type="match status" value="1"/>
</dbReference>
<comment type="caution">
    <text evidence="3">The sequence shown here is derived from an EMBL/GenBank/DDBJ whole genome shotgun (WGS) entry which is preliminary data.</text>
</comment>
<feature type="domain" description="Glycosyltransferase subfamily 4-like N-terminal" evidence="2">
    <location>
        <begin position="15"/>
        <end position="204"/>
    </location>
</feature>
<dbReference type="RefSeq" id="WP_121594335.1">
    <property type="nucleotide sequence ID" value="NZ_RCHD01000013.1"/>
</dbReference>
<dbReference type="GO" id="GO:0016757">
    <property type="term" value="F:glycosyltransferase activity"/>
    <property type="evidence" value="ECO:0007669"/>
    <property type="project" value="InterPro"/>
</dbReference>
<accession>A0A498CY08</accession>
<organism evidence="3 4">
    <name type="scientific">Acinetobacter cumulans</name>
    <dbReference type="NCBI Taxonomy" id="2136182"/>
    <lineage>
        <taxon>Bacteria</taxon>
        <taxon>Pseudomonadati</taxon>
        <taxon>Pseudomonadota</taxon>
        <taxon>Gammaproteobacteria</taxon>
        <taxon>Moraxellales</taxon>
        <taxon>Moraxellaceae</taxon>
        <taxon>Acinetobacter</taxon>
    </lineage>
</organism>
<dbReference type="AlphaFoldDB" id="A0A498CY08"/>
<dbReference type="PANTHER" id="PTHR45947">
    <property type="entry name" value="SULFOQUINOVOSYL TRANSFERASE SQD2"/>
    <property type="match status" value="1"/>
</dbReference>
<gene>
    <name evidence="3" type="ORF">D9K80_07245</name>
</gene>
<dbReference type="CDD" id="cd03801">
    <property type="entry name" value="GT4_PimA-like"/>
    <property type="match status" value="1"/>
</dbReference>
<reference evidence="3 4" key="1">
    <citation type="submission" date="2018-09" db="EMBL/GenBank/DDBJ databases">
        <title>The draft genome of Acinetobacter sp. strains.</title>
        <authorList>
            <person name="Qin J."/>
            <person name="Feng Y."/>
            <person name="Zong Z."/>
        </authorList>
    </citation>
    <scope>NUCLEOTIDE SEQUENCE [LARGE SCALE GENOMIC DNA]</scope>
    <source>
        <strain evidence="3 4">WCHAc060003</strain>
    </source>
</reference>
<dbReference type="SUPFAM" id="SSF53756">
    <property type="entry name" value="UDP-Glycosyltransferase/glycogen phosphorylase"/>
    <property type="match status" value="1"/>
</dbReference>
<protein>
    <submittedName>
        <fullName evidence="3">Glycosyltransferase family 1 protein</fullName>
    </submittedName>
</protein>
<keyword evidence="3" id="KW-0808">Transferase</keyword>
<evidence type="ECO:0000313" key="4">
    <source>
        <dbReference type="Proteomes" id="UP000267166"/>
    </source>
</evidence>
<dbReference type="Gene3D" id="3.40.50.2000">
    <property type="entry name" value="Glycogen Phosphorylase B"/>
    <property type="match status" value="2"/>
</dbReference>
<evidence type="ECO:0000313" key="3">
    <source>
        <dbReference type="EMBL" id="RLL35850.1"/>
    </source>
</evidence>
<dbReference type="InterPro" id="IPR050194">
    <property type="entry name" value="Glycosyltransferase_grp1"/>
</dbReference>
<dbReference type="Pfam" id="PF00534">
    <property type="entry name" value="Glycos_transf_1"/>
    <property type="match status" value="1"/>
</dbReference>
<proteinExistence type="predicted"/>